<dbReference type="OrthoDB" id="3415124at2"/>
<dbReference type="Pfam" id="PF13625">
    <property type="entry name" value="Helicase_C_3"/>
    <property type="match status" value="1"/>
</dbReference>
<sequence length="732" mass="78182">MKKDSPTPTLKGWLETQSDNHLSKVLRNRPDTVLPLPPNLGSLAARLQLRASVVRAVLKLNALELAVLEAAANLGAELHPVTAPEVVEHIHTVLKDFAPTQTQIMDALDTLKSFALIFGDDGLMIAQETMPALPAHWQLLPEGAGKNLTYEEAKEGVDKLSLKHRKVLGTLAASGGYGLTRDAGADADPTRPVPQLIAAGLLARVDEKTVRLPAVVRRVIEGRPQLPAQILPVPTNAAPGSEADGVAAGLEIVRTMRLLIDALSQPVPTLKEGALGVRVVSRLSKDLALEERELTRILNLGVATGLIRRGVPDPLPADDDGGNYVAPTPLADEWLEADLAHQLGALHEGWWRQTLDSWLVGQADDKDKPIHVLSKASIRESLPDVRHKVVASLTRVTTDQLGADLFFHYPLVASRITPETMTHVVEEATWIGLYAGGVTAAGHALLEGIDPAEVIKAPTPVQNFIVQGDFTIMVPGPLTPAMQKQMDAIATLESPGLASVYRLSETSIRRALDHGLTTPEILAFLTEHSMTDLPQSVGYLLSDIARKHGTLRGGPALSYIRSDDPALLHSAVEAGEDVGLRQIAPTVAIAQAPLLRVITLLRDAGFQPVAEDGDGASLNIAPEPARIPAISPPVPSPGLDETRIQAAVKAIRRENAASHGTATDQPTLAVLQAAVRGNRSVTLGFVDKQGVAVHRVVKPITVNAGQVDALDETTGAVHRFMLHRITEVIVDN</sequence>
<keyword evidence="3" id="KW-1185">Reference proteome</keyword>
<name>A0A0M5IFW8_9CORY</name>
<gene>
    <name evidence="2" type="ORF">CDES_04110</name>
</gene>
<dbReference type="PATRIC" id="fig|931089.4.peg.829"/>
<dbReference type="EMBL" id="CP009220">
    <property type="protein sequence ID" value="ALC05268.1"/>
    <property type="molecule type" value="Genomic_DNA"/>
</dbReference>
<proteinExistence type="predicted"/>
<feature type="domain" description="Helicase XPB/Ssl2 N-terminal" evidence="1">
    <location>
        <begin position="464"/>
        <end position="576"/>
    </location>
</feature>
<evidence type="ECO:0000313" key="2">
    <source>
        <dbReference type="EMBL" id="ALC05268.1"/>
    </source>
</evidence>
<evidence type="ECO:0000313" key="3">
    <source>
        <dbReference type="Proteomes" id="UP000068067"/>
    </source>
</evidence>
<dbReference type="KEGG" id="cdx:CDES_04110"/>
<protein>
    <recommendedName>
        <fullName evidence="1">Helicase XPB/Ssl2 N-terminal domain-containing protein</fullName>
    </recommendedName>
</protein>
<accession>A0A0M5IFW8</accession>
<reference evidence="2 3" key="1">
    <citation type="submission" date="2014-08" db="EMBL/GenBank/DDBJ databases">
        <title>Complete genome sequence of Corynebacterium deserti GIMN1.010 (=DSM 45689), isolated from desert sand in western China.</title>
        <authorList>
            <person name="Ruckert C."/>
            <person name="Albersmeier A."/>
            <person name="Kalinowski J."/>
        </authorList>
    </citation>
    <scope>NUCLEOTIDE SEQUENCE [LARGE SCALE GENOMIC DNA]</scope>
    <source>
        <strain evidence="2 3">GIMN1.010</strain>
    </source>
</reference>
<organism evidence="2 3">
    <name type="scientific">Corynebacterium deserti GIMN1.010</name>
    <dbReference type="NCBI Taxonomy" id="931089"/>
    <lineage>
        <taxon>Bacteria</taxon>
        <taxon>Bacillati</taxon>
        <taxon>Actinomycetota</taxon>
        <taxon>Actinomycetes</taxon>
        <taxon>Mycobacteriales</taxon>
        <taxon>Corynebacteriaceae</taxon>
        <taxon>Corynebacterium</taxon>
    </lineage>
</organism>
<dbReference type="RefSeq" id="WP_053544370.1">
    <property type="nucleotide sequence ID" value="NZ_CP009220.1"/>
</dbReference>
<dbReference type="STRING" id="931089.CDES_04110"/>
<dbReference type="InterPro" id="IPR032830">
    <property type="entry name" value="XPB/Ssl2_N"/>
</dbReference>
<dbReference type="AlphaFoldDB" id="A0A0M5IFW8"/>
<evidence type="ECO:0000259" key="1">
    <source>
        <dbReference type="Pfam" id="PF13625"/>
    </source>
</evidence>
<dbReference type="Proteomes" id="UP000068067">
    <property type="component" value="Chromosome"/>
</dbReference>